<keyword evidence="3" id="KW-1185">Reference proteome</keyword>
<comment type="caution">
    <text evidence="2">The sequence shown here is derived from an EMBL/GenBank/DDBJ whole genome shotgun (WGS) entry which is preliminary data.</text>
</comment>
<evidence type="ECO:0000256" key="1">
    <source>
        <dbReference type="SAM" id="MobiDB-lite"/>
    </source>
</evidence>
<evidence type="ECO:0000313" key="2">
    <source>
        <dbReference type="EMBL" id="KAH9295397.1"/>
    </source>
</evidence>
<evidence type="ECO:0000313" key="3">
    <source>
        <dbReference type="Proteomes" id="UP000824469"/>
    </source>
</evidence>
<proteinExistence type="predicted"/>
<feature type="non-terminal residue" evidence="2">
    <location>
        <position position="78"/>
    </location>
</feature>
<feature type="region of interest" description="Disordered" evidence="1">
    <location>
        <begin position="1"/>
        <end position="55"/>
    </location>
</feature>
<gene>
    <name evidence="2" type="ORF">KI387_038985</name>
</gene>
<name>A0AA38C776_TAXCH</name>
<dbReference type="EMBL" id="JAHRHJ020000011">
    <property type="protein sequence ID" value="KAH9295397.1"/>
    <property type="molecule type" value="Genomic_DNA"/>
</dbReference>
<organism evidence="2 3">
    <name type="scientific">Taxus chinensis</name>
    <name type="common">Chinese yew</name>
    <name type="synonym">Taxus wallichiana var. chinensis</name>
    <dbReference type="NCBI Taxonomy" id="29808"/>
    <lineage>
        <taxon>Eukaryota</taxon>
        <taxon>Viridiplantae</taxon>
        <taxon>Streptophyta</taxon>
        <taxon>Embryophyta</taxon>
        <taxon>Tracheophyta</taxon>
        <taxon>Spermatophyta</taxon>
        <taxon>Pinopsida</taxon>
        <taxon>Pinidae</taxon>
        <taxon>Conifers II</taxon>
        <taxon>Cupressales</taxon>
        <taxon>Taxaceae</taxon>
        <taxon>Taxus</taxon>
    </lineage>
</organism>
<feature type="compositionally biased region" description="Basic and acidic residues" evidence="1">
    <location>
        <begin position="10"/>
        <end position="28"/>
    </location>
</feature>
<accession>A0AA38C776</accession>
<reference evidence="2 3" key="1">
    <citation type="journal article" date="2021" name="Nat. Plants">
        <title>The Taxus genome provides insights into paclitaxel biosynthesis.</title>
        <authorList>
            <person name="Xiong X."/>
            <person name="Gou J."/>
            <person name="Liao Q."/>
            <person name="Li Y."/>
            <person name="Zhou Q."/>
            <person name="Bi G."/>
            <person name="Li C."/>
            <person name="Du R."/>
            <person name="Wang X."/>
            <person name="Sun T."/>
            <person name="Guo L."/>
            <person name="Liang H."/>
            <person name="Lu P."/>
            <person name="Wu Y."/>
            <person name="Zhang Z."/>
            <person name="Ro D.K."/>
            <person name="Shang Y."/>
            <person name="Huang S."/>
            <person name="Yan J."/>
        </authorList>
    </citation>
    <scope>NUCLEOTIDE SEQUENCE [LARGE SCALE GENOMIC DNA]</scope>
    <source>
        <strain evidence="2">Ta-2019</strain>
    </source>
</reference>
<protein>
    <submittedName>
        <fullName evidence="2">Uncharacterized protein</fullName>
    </submittedName>
</protein>
<sequence length="78" mass="8546">MDFSFSRHGISKESRDSIRDKSQKHEASFLEAPTEVGGTGVLKEPGNPGNIEVSKNASNARENFLLKSSSSCSEERFV</sequence>
<dbReference type="AlphaFoldDB" id="A0AA38C776"/>
<dbReference type="Proteomes" id="UP000824469">
    <property type="component" value="Unassembled WGS sequence"/>
</dbReference>